<gene>
    <name evidence="1" type="ORF">G6F64_015193</name>
</gene>
<dbReference type="AlphaFoldDB" id="A0A9P6WSR4"/>
<sequence>MLLDSAVAGALKTGAKPGTPEFRVAMRDALEGVKDLAASQGVFNMSPTDHAGFDERSRVIVKVEGGKWVYQPGL</sequence>
<comment type="caution">
    <text evidence="1">The sequence shown here is derived from an EMBL/GenBank/DDBJ whole genome shotgun (WGS) entry which is preliminary data.</text>
</comment>
<dbReference type="Gene3D" id="3.40.50.2300">
    <property type="match status" value="2"/>
</dbReference>
<evidence type="ECO:0008006" key="3">
    <source>
        <dbReference type="Google" id="ProtNLM"/>
    </source>
</evidence>
<dbReference type="Proteomes" id="UP000716291">
    <property type="component" value="Unassembled WGS sequence"/>
</dbReference>
<proteinExistence type="predicted"/>
<accession>A0A9P6WSR4</accession>
<reference evidence="1" key="1">
    <citation type="journal article" date="2020" name="Microb. Genom.">
        <title>Genetic diversity of clinical and environmental Mucorales isolates obtained from an investigation of mucormycosis cases among solid organ transplant recipients.</title>
        <authorList>
            <person name="Nguyen M.H."/>
            <person name="Kaul D."/>
            <person name="Muto C."/>
            <person name="Cheng S.J."/>
            <person name="Richter R.A."/>
            <person name="Bruno V.M."/>
            <person name="Liu G."/>
            <person name="Beyhan S."/>
            <person name="Sundermann A.J."/>
            <person name="Mounaud S."/>
            <person name="Pasculle A.W."/>
            <person name="Nierman W.C."/>
            <person name="Driscoll E."/>
            <person name="Cumbie R."/>
            <person name="Clancy C.J."/>
            <person name="Dupont C.L."/>
        </authorList>
    </citation>
    <scope>NUCLEOTIDE SEQUENCE</scope>
    <source>
        <strain evidence="1">GL11</strain>
    </source>
</reference>
<evidence type="ECO:0000313" key="1">
    <source>
        <dbReference type="EMBL" id="KAG1274158.1"/>
    </source>
</evidence>
<evidence type="ECO:0000313" key="2">
    <source>
        <dbReference type="Proteomes" id="UP000716291"/>
    </source>
</evidence>
<keyword evidence="2" id="KW-1185">Reference proteome</keyword>
<protein>
    <recommendedName>
        <fullName evidence="3">Leucine-binding protein domain-containing protein</fullName>
    </recommendedName>
</protein>
<organism evidence="1 2">
    <name type="scientific">Rhizopus oryzae</name>
    <name type="common">Mucormycosis agent</name>
    <name type="synonym">Rhizopus arrhizus var. delemar</name>
    <dbReference type="NCBI Taxonomy" id="64495"/>
    <lineage>
        <taxon>Eukaryota</taxon>
        <taxon>Fungi</taxon>
        <taxon>Fungi incertae sedis</taxon>
        <taxon>Mucoromycota</taxon>
        <taxon>Mucoromycotina</taxon>
        <taxon>Mucoromycetes</taxon>
        <taxon>Mucorales</taxon>
        <taxon>Mucorineae</taxon>
        <taxon>Rhizopodaceae</taxon>
        <taxon>Rhizopus</taxon>
    </lineage>
</organism>
<dbReference type="EMBL" id="JAANQT010011696">
    <property type="protein sequence ID" value="KAG1274158.1"/>
    <property type="molecule type" value="Genomic_DNA"/>
</dbReference>
<name>A0A9P6WSR4_RHIOR</name>